<sequence length="285" mass="31703">MVTLTGASSPAVGLATFHQLSWLVATNAVASASTISVMPPDFLTLDAVDLNSLRDCPLDLLIILQEFASVFSTLPPVHPLMHMTMISTYSLILLLLIFVLIVRDRFPILMVDELLDELYGSSYFLKIDLRSGYHQIKMVEFYAKLSKCIFGVPSVEYLGHVVSGKGVKLEPAKLQVMRDRAIPLSFTELRAFLGLTGFYRCFVHYYSTIARPLTDLLKSSTFAWIDDPMQAFHALKTAMTFLPILALPNFSLSFHLTIDASNIVVGVVLSQQGHSITFYSKKMSP</sequence>
<organism evidence="4">
    <name type="scientific">Sesamum calycinum</name>
    <dbReference type="NCBI Taxonomy" id="2727403"/>
    <lineage>
        <taxon>Eukaryota</taxon>
        <taxon>Viridiplantae</taxon>
        <taxon>Streptophyta</taxon>
        <taxon>Embryophyta</taxon>
        <taxon>Tracheophyta</taxon>
        <taxon>Spermatophyta</taxon>
        <taxon>Magnoliopsida</taxon>
        <taxon>eudicotyledons</taxon>
        <taxon>Gunneridae</taxon>
        <taxon>Pentapetalae</taxon>
        <taxon>asterids</taxon>
        <taxon>lamiids</taxon>
        <taxon>Lamiales</taxon>
        <taxon>Pedaliaceae</taxon>
        <taxon>Sesamum</taxon>
    </lineage>
</organism>
<protein>
    <submittedName>
        <fullName evidence="4">Mitochondrial protein</fullName>
    </submittedName>
</protein>
<evidence type="ECO:0000313" key="4">
    <source>
        <dbReference type="EMBL" id="KAL0352326.1"/>
    </source>
</evidence>
<evidence type="ECO:0000259" key="3">
    <source>
        <dbReference type="Pfam" id="PF17919"/>
    </source>
</evidence>
<dbReference type="EMBL" id="JACGWM010000009">
    <property type="protein sequence ID" value="KAL0352326.1"/>
    <property type="molecule type" value="Genomic_DNA"/>
</dbReference>
<comment type="caution">
    <text evidence="4">The sequence shown here is derived from an EMBL/GenBank/DDBJ whole genome shotgun (WGS) entry which is preliminary data.</text>
</comment>
<dbReference type="AlphaFoldDB" id="A0AAW2PC60"/>
<evidence type="ECO:0000256" key="2">
    <source>
        <dbReference type="SAM" id="Phobius"/>
    </source>
</evidence>
<feature type="domain" description="Reverse transcriptase/retrotransposon-derived protein RNase H-like" evidence="3">
    <location>
        <begin position="224"/>
        <end position="285"/>
    </location>
</feature>
<dbReference type="PANTHER" id="PTHR37984:SF5">
    <property type="entry name" value="PROTEIN NYNRIN-LIKE"/>
    <property type="match status" value="1"/>
</dbReference>
<accession>A0AAW2PC60</accession>
<keyword evidence="2" id="KW-0472">Membrane</keyword>
<dbReference type="PANTHER" id="PTHR37984">
    <property type="entry name" value="PROTEIN CBG26694"/>
    <property type="match status" value="1"/>
</dbReference>
<dbReference type="GO" id="GO:0003824">
    <property type="term" value="F:catalytic activity"/>
    <property type="evidence" value="ECO:0007669"/>
    <property type="project" value="UniProtKB-KW"/>
</dbReference>
<dbReference type="Pfam" id="PF17919">
    <property type="entry name" value="RT_RNaseH_2"/>
    <property type="match status" value="1"/>
</dbReference>
<dbReference type="SUPFAM" id="SSF56672">
    <property type="entry name" value="DNA/RNA polymerases"/>
    <property type="match status" value="1"/>
</dbReference>
<dbReference type="InterPro" id="IPR050951">
    <property type="entry name" value="Retrovirus_Pol_polyprotein"/>
</dbReference>
<reference evidence="4" key="2">
    <citation type="journal article" date="2024" name="Plant">
        <title>Genomic evolution and insights into agronomic trait innovations of Sesamum species.</title>
        <authorList>
            <person name="Miao H."/>
            <person name="Wang L."/>
            <person name="Qu L."/>
            <person name="Liu H."/>
            <person name="Sun Y."/>
            <person name="Le M."/>
            <person name="Wang Q."/>
            <person name="Wei S."/>
            <person name="Zheng Y."/>
            <person name="Lin W."/>
            <person name="Duan Y."/>
            <person name="Cao H."/>
            <person name="Xiong S."/>
            <person name="Wang X."/>
            <person name="Wei L."/>
            <person name="Li C."/>
            <person name="Ma Q."/>
            <person name="Ju M."/>
            <person name="Zhao R."/>
            <person name="Li G."/>
            <person name="Mu C."/>
            <person name="Tian Q."/>
            <person name="Mei H."/>
            <person name="Zhang T."/>
            <person name="Gao T."/>
            <person name="Zhang H."/>
        </authorList>
    </citation>
    <scope>NUCLEOTIDE SEQUENCE</scope>
    <source>
        <strain evidence="4">KEN8</strain>
    </source>
</reference>
<keyword evidence="2" id="KW-1133">Transmembrane helix</keyword>
<evidence type="ECO:0000256" key="1">
    <source>
        <dbReference type="ARBA" id="ARBA00023268"/>
    </source>
</evidence>
<dbReference type="Gene3D" id="3.30.70.270">
    <property type="match status" value="3"/>
</dbReference>
<dbReference type="InterPro" id="IPR043502">
    <property type="entry name" value="DNA/RNA_pol_sf"/>
</dbReference>
<proteinExistence type="predicted"/>
<keyword evidence="2" id="KW-0812">Transmembrane</keyword>
<dbReference type="InterPro" id="IPR041577">
    <property type="entry name" value="RT_RNaseH_2"/>
</dbReference>
<keyword evidence="1" id="KW-0511">Multifunctional enzyme</keyword>
<dbReference type="InterPro" id="IPR043128">
    <property type="entry name" value="Rev_trsase/Diguanyl_cyclase"/>
</dbReference>
<dbReference type="FunFam" id="3.30.70.270:FF:000020">
    <property type="entry name" value="Transposon Tf2-6 polyprotein-like Protein"/>
    <property type="match status" value="1"/>
</dbReference>
<gene>
    <name evidence="4" type="ORF">Scaly_1621300</name>
</gene>
<reference evidence="4" key="1">
    <citation type="submission" date="2020-06" db="EMBL/GenBank/DDBJ databases">
        <authorList>
            <person name="Li T."/>
            <person name="Hu X."/>
            <person name="Zhang T."/>
            <person name="Song X."/>
            <person name="Zhang H."/>
            <person name="Dai N."/>
            <person name="Sheng W."/>
            <person name="Hou X."/>
            <person name="Wei L."/>
        </authorList>
    </citation>
    <scope>NUCLEOTIDE SEQUENCE</scope>
    <source>
        <strain evidence="4">KEN8</strain>
        <tissue evidence="4">Leaf</tissue>
    </source>
</reference>
<feature type="transmembrane region" description="Helical" evidence="2">
    <location>
        <begin position="80"/>
        <end position="102"/>
    </location>
</feature>
<name>A0AAW2PC60_9LAMI</name>